<keyword evidence="2" id="KW-1185">Reference proteome</keyword>
<reference evidence="1" key="1">
    <citation type="journal article" date="2012" name="Nature">
        <title>The tomato genome sequence provides insights into fleshy fruit evolution.</title>
        <authorList>
            <consortium name="Tomato Genome Consortium"/>
        </authorList>
    </citation>
    <scope>NUCLEOTIDE SEQUENCE [LARGE SCALE GENOMIC DNA]</scope>
    <source>
        <strain evidence="1">cv. Heinz 1706</strain>
    </source>
</reference>
<organism evidence="1">
    <name type="scientific">Solanum lycopersicum</name>
    <name type="common">Tomato</name>
    <name type="synonym">Lycopersicon esculentum</name>
    <dbReference type="NCBI Taxonomy" id="4081"/>
    <lineage>
        <taxon>Eukaryota</taxon>
        <taxon>Viridiplantae</taxon>
        <taxon>Streptophyta</taxon>
        <taxon>Embryophyta</taxon>
        <taxon>Tracheophyta</taxon>
        <taxon>Spermatophyta</taxon>
        <taxon>Magnoliopsida</taxon>
        <taxon>eudicotyledons</taxon>
        <taxon>Gunneridae</taxon>
        <taxon>Pentapetalae</taxon>
        <taxon>asterids</taxon>
        <taxon>lamiids</taxon>
        <taxon>Solanales</taxon>
        <taxon>Solanaceae</taxon>
        <taxon>Solanoideae</taxon>
        <taxon>Solaneae</taxon>
        <taxon>Solanum</taxon>
        <taxon>Solanum subgen. Lycopersicon</taxon>
    </lineage>
</organism>
<dbReference type="Proteomes" id="UP000004994">
    <property type="component" value="Chromosome 7"/>
</dbReference>
<dbReference type="EnsemblPlants" id="Solyc07g040663.1.1">
    <property type="protein sequence ID" value="Solyc07g040663.1.1"/>
    <property type="gene ID" value="Solyc07g040663.1"/>
</dbReference>
<sequence length="128" mass="14639">MTSPPPFFFPYNQCRCLNLAFLFVLAPNRVEISTISILIPSKERLNFKRKLNLIKKTYFTIHWSSSVVVESVLKLVVSLRSQLSLIINLLIVHLQSTFELQVPKLPLMMLVVPPQAELEGNLMKTEQG</sequence>
<dbReference type="Gramene" id="Solyc07g040663.1.1">
    <property type="protein sequence ID" value="Solyc07g040663.1.1"/>
    <property type="gene ID" value="Solyc07g040663.1"/>
</dbReference>
<dbReference type="InParanoid" id="A0A3Q7H7W2"/>
<name>A0A3Q7H7W2_SOLLC</name>
<evidence type="ECO:0000313" key="1">
    <source>
        <dbReference type="EnsemblPlants" id="Solyc07g040663.1.1"/>
    </source>
</evidence>
<reference evidence="1" key="2">
    <citation type="submission" date="2019-01" db="UniProtKB">
        <authorList>
            <consortium name="EnsemblPlants"/>
        </authorList>
    </citation>
    <scope>IDENTIFICATION</scope>
    <source>
        <strain evidence="1">cv. Heinz 1706</strain>
    </source>
</reference>
<evidence type="ECO:0000313" key="2">
    <source>
        <dbReference type="Proteomes" id="UP000004994"/>
    </source>
</evidence>
<protein>
    <submittedName>
        <fullName evidence="1">Uncharacterized protein</fullName>
    </submittedName>
</protein>
<proteinExistence type="predicted"/>
<accession>A0A3Q7H7W2</accession>
<dbReference type="AlphaFoldDB" id="A0A3Q7H7W2"/>